<feature type="transmembrane region" description="Helical" evidence="1">
    <location>
        <begin position="26"/>
        <end position="53"/>
    </location>
</feature>
<evidence type="ECO:0000313" key="4">
    <source>
        <dbReference type="Proteomes" id="UP000000637"/>
    </source>
</evidence>
<name>A1R3E7_PAEAT</name>
<keyword evidence="1" id="KW-0812">Transmembrane</keyword>
<dbReference type="STRING" id="290340.AAur_0969"/>
<dbReference type="GO" id="GO:0080120">
    <property type="term" value="P:CAAX-box protein maturation"/>
    <property type="evidence" value="ECO:0007669"/>
    <property type="project" value="UniProtKB-ARBA"/>
</dbReference>
<feature type="transmembrane region" description="Helical" evidence="1">
    <location>
        <begin position="101"/>
        <end position="128"/>
    </location>
</feature>
<organism evidence="3 4">
    <name type="scientific">Paenarthrobacter aurescens (strain TC1)</name>
    <dbReference type="NCBI Taxonomy" id="290340"/>
    <lineage>
        <taxon>Bacteria</taxon>
        <taxon>Bacillati</taxon>
        <taxon>Actinomycetota</taxon>
        <taxon>Actinomycetes</taxon>
        <taxon>Micrococcales</taxon>
        <taxon>Micrococcaceae</taxon>
        <taxon>Paenarthrobacter</taxon>
    </lineage>
</organism>
<keyword evidence="4" id="KW-1185">Reference proteome</keyword>
<dbReference type="HOGENOM" id="CLU_102485_0_0_11"/>
<keyword evidence="1" id="KW-1133">Transmembrane helix</keyword>
<feature type="domain" description="CAAX prenyl protease 2/Lysostaphin resistance protein A-like" evidence="2">
    <location>
        <begin position="153"/>
        <end position="240"/>
    </location>
</feature>
<evidence type="ECO:0000256" key="1">
    <source>
        <dbReference type="SAM" id="Phobius"/>
    </source>
</evidence>
<keyword evidence="3" id="KW-0645">Protease</keyword>
<dbReference type="Proteomes" id="UP000000637">
    <property type="component" value="Chromosome"/>
</dbReference>
<feature type="transmembrane region" description="Helical" evidence="1">
    <location>
        <begin position="226"/>
        <end position="249"/>
    </location>
</feature>
<dbReference type="EMBL" id="CP000474">
    <property type="protein sequence ID" value="ABM09351.1"/>
    <property type="molecule type" value="Genomic_DNA"/>
</dbReference>
<dbReference type="GO" id="GO:0004175">
    <property type="term" value="F:endopeptidase activity"/>
    <property type="evidence" value="ECO:0007669"/>
    <property type="project" value="UniProtKB-ARBA"/>
</dbReference>
<dbReference type="KEGG" id="aau:AAur_0969"/>
<dbReference type="PANTHER" id="PTHR36435">
    <property type="entry name" value="SLR1288 PROTEIN"/>
    <property type="match status" value="1"/>
</dbReference>
<keyword evidence="3" id="KW-0378">Hydrolase</keyword>
<evidence type="ECO:0000259" key="2">
    <source>
        <dbReference type="Pfam" id="PF02517"/>
    </source>
</evidence>
<feature type="transmembrane region" description="Helical" evidence="1">
    <location>
        <begin position="59"/>
        <end position="80"/>
    </location>
</feature>
<keyword evidence="1" id="KW-0472">Membrane</keyword>
<dbReference type="eggNOG" id="COG1266">
    <property type="taxonomic scope" value="Bacteria"/>
</dbReference>
<dbReference type="InterPro" id="IPR003675">
    <property type="entry name" value="Rce1/LyrA-like_dom"/>
</dbReference>
<evidence type="ECO:0000313" key="3">
    <source>
        <dbReference type="EMBL" id="ABM09351.1"/>
    </source>
</evidence>
<protein>
    <submittedName>
        <fullName evidence="3">CAAX amino terminal protease family protein</fullName>
    </submittedName>
</protein>
<dbReference type="InterPro" id="IPR052710">
    <property type="entry name" value="CAAX_protease"/>
</dbReference>
<sequence>MLLATDAINHAGATSQPPPAVSLKQALWALMWVVVYVAAVALAAVAAGLSGLVHVTAEVAVPVILGGATAAAMLATYVHLIRRNQLTPVMLGFRRADARTLHLLWQIPAAIVASACAQGLFLAGLGLLGVDGAAENSSNGALGRVATLPAPLIALTVLIVAVLTPLWEEVLFRGAFLSGLSRRCGPFAAVAISAAIFAAVHLVPLSFAYLFVLGVALALLKRFHQNLWAPVLLHSVNNALVLLIILSAARN</sequence>
<reference evidence="3 4" key="1">
    <citation type="journal article" date="2006" name="PLoS Genet.">
        <title>Secrets of soil survival revealed by the genome sequence of Arthrobacter aurescens TC1.</title>
        <authorList>
            <person name="Mongodin E.F."/>
            <person name="Shapir N."/>
            <person name="Daugherty S.C."/>
            <person name="DeBoy R.T."/>
            <person name="Emerson J.B."/>
            <person name="Shvartzbeyn A."/>
            <person name="Radune D."/>
            <person name="Vamathevan J."/>
            <person name="Riggs F."/>
            <person name="Grinberg V."/>
            <person name="Khouri H."/>
            <person name="Wackett L.P."/>
            <person name="Nelson K.E."/>
            <person name="Sadowsky M.J."/>
        </authorList>
    </citation>
    <scope>NUCLEOTIDE SEQUENCE [LARGE SCALE GENOMIC DNA]</scope>
    <source>
        <strain evidence="3 4">TC1</strain>
    </source>
</reference>
<dbReference type="PANTHER" id="PTHR36435:SF1">
    <property type="entry name" value="CAAX AMINO TERMINAL PROTEASE FAMILY PROTEIN"/>
    <property type="match status" value="1"/>
</dbReference>
<feature type="transmembrane region" description="Helical" evidence="1">
    <location>
        <begin position="187"/>
        <end position="220"/>
    </location>
</feature>
<gene>
    <name evidence="3" type="ordered locus">AAur_0969</name>
</gene>
<dbReference type="OrthoDB" id="4948798at2"/>
<dbReference type="GO" id="GO:0006508">
    <property type="term" value="P:proteolysis"/>
    <property type="evidence" value="ECO:0007669"/>
    <property type="project" value="UniProtKB-KW"/>
</dbReference>
<accession>A1R3E7</accession>
<dbReference type="AlphaFoldDB" id="A1R3E7"/>
<feature type="transmembrane region" description="Helical" evidence="1">
    <location>
        <begin position="148"/>
        <end position="167"/>
    </location>
</feature>
<dbReference type="RefSeq" id="WP_011773706.1">
    <property type="nucleotide sequence ID" value="NC_008711.1"/>
</dbReference>
<proteinExistence type="predicted"/>
<dbReference type="Pfam" id="PF02517">
    <property type="entry name" value="Rce1-like"/>
    <property type="match status" value="1"/>
</dbReference>